<dbReference type="InterPro" id="IPR031705">
    <property type="entry name" value="Glyco_hydro_36_C"/>
</dbReference>
<feature type="binding site" evidence="7">
    <location>
        <position position="410"/>
    </location>
    <ligand>
        <name>substrate</name>
    </ligand>
</feature>
<keyword evidence="3 5" id="KW-0378">Hydrolase</keyword>
<feature type="binding site" evidence="7">
    <location>
        <position position="488"/>
    </location>
    <ligand>
        <name>substrate</name>
    </ligand>
</feature>
<name>A0AB38YG80_9GAMM</name>
<dbReference type="PANTHER" id="PTHR43053">
    <property type="entry name" value="GLYCOSIDASE FAMILY 31"/>
    <property type="match status" value="1"/>
</dbReference>
<dbReference type="InterPro" id="IPR013785">
    <property type="entry name" value="Aldolase_TIM"/>
</dbReference>
<dbReference type="PRINTS" id="PR00743">
    <property type="entry name" value="GLHYDRLASE36"/>
</dbReference>
<dbReference type="Pfam" id="PF16874">
    <property type="entry name" value="Glyco_hydro_36C"/>
    <property type="match status" value="1"/>
</dbReference>
<accession>A0AB38YG80</accession>
<dbReference type="InterPro" id="IPR031704">
    <property type="entry name" value="Glyco_hydro_36_N"/>
</dbReference>
<evidence type="ECO:0000256" key="6">
    <source>
        <dbReference type="PIRSR" id="PIRSR005536-1"/>
    </source>
</evidence>
<dbReference type="InterPro" id="IPR050985">
    <property type="entry name" value="Alpha-glycosidase_related"/>
</dbReference>
<feature type="binding site" evidence="7">
    <location>
        <position position="510"/>
    </location>
    <ligand>
        <name>substrate</name>
    </ligand>
</feature>
<feature type="binding site" evidence="7">
    <location>
        <position position="166"/>
    </location>
    <ligand>
        <name>substrate</name>
    </ligand>
</feature>
<dbReference type="SUPFAM" id="SSF51445">
    <property type="entry name" value="(Trans)glycosidases"/>
    <property type="match status" value="1"/>
</dbReference>
<evidence type="ECO:0000259" key="9">
    <source>
        <dbReference type="Pfam" id="PF16875"/>
    </source>
</evidence>
<dbReference type="FunFam" id="3.20.20.70:FF:000118">
    <property type="entry name" value="Alpha-galactosidase"/>
    <property type="match status" value="1"/>
</dbReference>
<dbReference type="InterPro" id="IPR038417">
    <property type="entry name" value="Alpga-gal_N_sf"/>
</dbReference>
<proteinExistence type="inferred from homology"/>
<comment type="similarity">
    <text evidence="5">Belongs to the glycosyl hydrolase.</text>
</comment>
<dbReference type="InterPro" id="IPR002252">
    <property type="entry name" value="Glyco_hydro_36"/>
</dbReference>
<evidence type="ECO:0000256" key="2">
    <source>
        <dbReference type="ARBA" id="ARBA00012755"/>
    </source>
</evidence>
<comment type="catalytic activity">
    <reaction evidence="1 5">
        <text>Hydrolysis of terminal, non-reducing alpha-D-galactose residues in alpha-D-galactosides, including galactose oligosaccharides, galactomannans and galactolipids.</text>
        <dbReference type="EC" id="3.2.1.22"/>
    </reaction>
</comment>
<dbReference type="GO" id="GO:0016052">
    <property type="term" value="P:carbohydrate catabolic process"/>
    <property type="evidence" value="ECO:0007669"/>
    <property type="project" value="InterPro"/>
</dbReference>
<feature type="active site" description="Nucleophile" evidence="6">
    <location>
        <position position="445"/>
    </location>
</feature>
<evidence type="ECO:0000256" key="7">
    <source>
        <dbReference type="PIRSR" id="PIRSR005536-2"/>
    </source>
</evidence>
<dbReference type="AlphaFoldDB" id="A0AB38YG80"/>
<dbReference type="Gene3D" id="2.70.98.60">
    <property type="entry name" value="alpha-galactosidase from lactobacil brevis"/>
    <property type="match status" value="1"/>
</dbReference>
<dbReference type="InterPro" id="IPR000111">
    <property type="entry name" value="Glyco_hydro_27/36_CS"/>
</dbReference>
<dbReference type="Pfam" id="PF02065">
    <property type="entry name" value="Melibiase"/>
    <property type="match status" value="1"/>
</dbReference>
<evidence type="ECO:0000256" key="5">
    <source>
        <dbReference type="PIRNR" id="PIRNR005536"/>
    </source>
</evidence>
<evidence type="ECO:0000256" key="3">
    <source>
        <dbReference type="ARBA" id="ARBA00022801"/>
    </source>
</evidence>
<reference evidence="10" key="1">
    <citation type="submission" date="2022-07" db="EMBL/GenBank/DDBJ databases">
        <title>Complete genome sequence of Salinispirillum sp. LH10-3-1 capable of multiple carbohydrate inversion isolated from a soda lake.</title>
        <authorList>
            <person name="Liu J."/>
            <person name="Zhai Y."/>
            <person name="Zhang H."/>
            <person name="Yang H."/>
            <person name="Qu J."/>
            <person name="Li J."/>
        </authorList>
    </citation>
    <scope>NUCLEOTIDE SEQUENCE</scope>
    <source>
        <strain evidence="10">LH 10-3-1</strain>
    </source>
</reference>
<feature type="active site" description="Proton donor" evidence="6">
    <location>
        <position position="510"/>
    </location>
</feature>
<dbReference type="EMBL" id="CP101717">
    <property type="protein sequence ID" value="WLD57855.1"/>
    <property type="molecule type" value="Genomic_DNA"/>
</dbReference>
<evidence type="ECO:0000313" key="10">
    <source>
        <dbReference type="EMBL" id="WLD57855.1"/>
    </source>
</evidence>
<dbReference type="CDD" id="cd14791">
    <property type="entry name" value="GH36"/>
    <property type="match status" value="1"/>
</dbReference>
<dbReference type="EC" id="3.2.1.22" evidence="2 5"/>
<dbReference type="PIRSF" id="PIRSF005536">
    <property type="entry name" value="Agal"/>
    <property type="match status" value="1"/>
</dbReference>
<dbReference type="RefSeq" id="WP_304995138.1">
    <property type="nucleotide sequence ID" value="NZ_CP101717.1"/>
</dbReference>
<evidence type="ECO:0000256" key="4">
    <source>
        <dbReference type="ARBA" id="ARBA00023295"/>
    </source>
</evidence>
<evidence type="ECO:0000256" key="1">
    <source>
        <dbReference type="ARBA" id="ARBA00001255"/>
    </source>
</evidence>
<feature type="binding site" evidence="7">
    <location>
        <begin position="443"/>
        <end position="447"/>
    </location>
    <ligand>
        <name>substrate</name>
    </ligand>
</feature>
<feature type="domain" description="Glycosyl hydrolase family 36 N-terminal" evidence="9">
    <location>
        <begin position="28"/>
        <end position="243"/>
    </location>
</feature>
<gene>
    <name evidence="10" type="ORF">NFC81_14245</name>
</gene>
<dbReference type="GO" id="GO:0004557">
    <property type="term" value="F:alpha-galactosidase activity"/>
    <property type="evidence" value="ECO:0007669"/>
    <property type="project" value="UniProtKB-UniRule"/>
</dbReference>
<dbReference type="InterPro" id="IPR017853">
    <property type="entry name" value="GH"/>
</dbReference>
<protein>
    <recommendedName>
        <fullName evidence="2 5">Alpha-galactosidase</fullName>
        <ecNumber evidence="2 5">3.2.1.22</ecNumber>
    </recommendedName>
</protein>
<dbReference type="PROSITE" id="PS00512">
    <property type="entry name" value="ALPHA_GALACTOSIDASE"/>
    <property type="match status" value="1"/>
</dbReference>
<organism evidence="10">
    <name type="scientific">Salinispirillum sp. LH 10-3-1</name>
    <dbReference type="NCBI Taxonomy" id="2952525"/>
    <lineage>
        <taxon>Bacteria</taxon>
        <taxon>Pseudomonadati</taxon>
        <taxon>Pseudomonadota</taxon>
        <taxon>Gammaproteobacteria</taxon>
        <taxon>Oceanospirillales</taxon>
        <taxon>Saccharospirillaceae</taxon>
        <taxon>Salinispirillum</taxon>
    </lineage>
</organism>
<dbReference type="Gene3D" id="3.20.20.70">
    <property type="entry name" value="Aldolase class I"/>
    <property type="match status" value="1"/>
</dbReference>
<sequence>MPSVHLNNGFISAVLTGDEQTGLSWGFLGPALEVDNDLAATEAALRSAVPQAFLDPRINTPLLPTGSEGVLSRPALSVSDGHHWLPHLRLVRVESISSTQCRIVQRAEQPALEVITVFTLDPQRPVLTLQHWLTNLGAVPLEVRALEAAIPVAAELQEMLHFTGRWCQEFRPQRQRVQFNNYSWENRKGRTSHDHFPGLLLGTPGFSESQGDVMAMHLAWSGNHQQHLIVDTFQPTRYQAGIGFMPHECMLAPGDTHESAVLYVAFSDTGLNGIRRAFHGHVRAHIVHFPDPSKPRPVHLNTWEAVYFNHDTADLQDLADAAQKMGVERFILDDGWFKGRRNDRAGLGDWTVDQSMYPEGLGPLAQHVVAAGMEFGIWFEPEMVNPDSDLYRAHPEWALQLPNRDQALGRYQMVLDLTRPEVQDYLFSHIDAVLRDVPVRYIKWDMNRELVQAGDADGAAVYHRQVLGVYGLLARVRAAHPQVEIESCASGGGRIDFAILQHTQRFWASDCNDPVERQMIQWGFGLFLPPEVMGAHIGPAHSHTTSRDTTLLYRALTAMFGHFGVEADVRLLSEQERTEMAALIAWHQQQRPWWHAGQLQVWDYPDPELRATGMVSADQQKVSIVVAQQGMPQRAVPVPLKVTGLPPNVAYRITVPFSPTVTNHRMKTLPSWCEETIVLTGRQLARHGLALPVLDPASACLIELSATEE</sequence>
<evidence type="ECO:0000259" key="8">
    <source>
        <dbReference type="Pfam" id="PF16874"/>
    </source>
</evidence>
<dbReference type="PANTHER" id="PTHR43053:SF3">
    <property type="entry name" value="ALPHA-GALACTOSIDASE C-RELATED"/>
    <property type="match status" value="1"/>
</dbReference>
<dbReference type="Pfam" id="PF16875">
    <property type="entry name" value="Glyco_hydro_36N"/>
    <property type="match status" value="1"/>
</dbReference>
<feature type="binding site" evidence="7">
    <location>
        <begin position="333"/>
        <end position="334"/>
    </location>
    <ligand>
        <name>substrate</name>
    </ligand>
</feature>
<keyword evidence="4 5" id="KW-0326">Glycosidase</keyword>
<feature type="domain" description="Glycosyl hydrolase family 36 C-terminal" evidence="8">
    <location>
        <begin position="611"/>
        <end position="701"/>
    </location>
</feature>